<evidence type="ECO:0000313" key="3">
    <source>
        <dbReference type="Proteomes" id="UP000762676"/>
    </source>
</evidence>
<gene>
    <name evidence="2" type="ORF">ElyMa_000707400</name>
</gene>
<comment type="caution">
    <text evidence="2">The sequence shown here is derived from an EMBL/GenBank/DDBJ whole genome shotgun (WGS) entry which is preliminary data.</text>
</comment>
<dbReference type="AlphaFoldDB" id="A0AAV4GKU5"/>
<name>A0AAV4GKU5_9GAST</name>
<feature type="region of interest" description="Disordered" evidence="1">
    <location>
        <begin position="58"/>
        <end position="78"/>
    </location>
</feature>
<sequence length="78" mass="8283">MIEPGLATSSSVVLVSAPREAVVGEAPPLLLVHYVPRSSASACLFTVQLGENEKHSHRLGVEQHGGRLKPVRGRMDVG</sequence>
<reference evidence="2 3" key="1">
    <citation type="journal article" date="2021" name="Elife">
        <title>Chloroplast acquisition without the gene transfer in kleptoplastic sea slugs, Plakobranchus ocellatus.</title>
        <authorList>
            <person name="Maeda T."/>
            <person name="Takahashi S."/>
            <person name="Yoshida T."/>
            <person name="Shimamura S."/>
            <person name="Takaki Y."/>
            <person name="Nagai Y."/>
            <person name="Toyoda A."/>
            <person name="Suzuki Y."/>
            <person name="Arimoto A."/>
            <person name="Ishii H."/>
            <person name="Satoh N."/>
            <person name="Nishiyama T."/>
            <person name="Hasebe M."/>
            <person name="Maruyama T."/>
            <person name="Minagawa J."/>
            <person name="Obokata J."/>
            <person name="Shigenobu S."/>
        </authorList>
    </citation>
    <scope>NUCLEOTIDE SEQUENCE [LARGE SCALE GENOMIC DNA]</scope>
</reference>
<proteinExistence type="predicted"/>
<organism evidence="2 3">
    <name type="scientific">Elysia marginata</name>
    <dbReference type="NCBI Taxonomy" id="1093978"/>
    <lineage>
        <taxon>Eukaryota</taxon>
        <taxon>Metazoa</taxon>
        <taxon>Spiralia</taxon>
        <taxon>Lophotrochozoa</taxon>
        <taxon>Mollusca</taxon>
        <taxon>Gastropoda</taxon>
        <taxon>Heterobranchia</taxon>
        <taxon>Euthyneura</taxon>
        <taxon>Panpulmonata</taxon>
        <taxon>Sacoglossa</taxon>
        <taxon>Placobranchoidea</taxon>
        <taxon>Plakobranchidae</taxon>
        <taxon>Elysia</taxon>
    </lineage>
</organism>
<accession>A0AAV4GKU5</accession>
<evidence type="ECO:0000313" key="2">
    <source>
        <dbReference type="EMBL" id="GFR85884.1"/>
    </source>
</evidence>
<dbReference type="EMBL" id="BMAT01001456">
    <property type="protein sequence ID" value="GFR85884.1"/>
    <property type="molecule type" value="Genomic_DNA"/>
</dbReference>
<evidence type="ECO:0000256" key="1">
    <source>
        <dbReference type="SAM" id="MobiDB-lite"/>
    </source>
</evidence>
<protein>
    <submittedName>
        <fullName evidence="2">Uncharacterized protein</fullName>
    </submittedName>
</protein>
<keyword evidence="3" id="KW-1185">Reference proteome</keyword>
<dbReference type="Proteomes" id="UP000762676">
    <property type="component" value="Unassembled WGS sequence"/>
</dbReference>